<dbReference type="Proteomes" id="UP000180235">
    <property type="component" value="Chromosome"/>
</dbReference>
<dbReference type="PANTHER" id="PTHR42929">
    <property type="entry name" value="INNER MEMBRANE ABC TRANSPORTER PERMEASE PROTEIN YDCU-RELATED-RELATED"/>
    <property type="match status" value="1"/>
</dbReference>
<protein>
    <submittedName>
        <fullName evidence="10">Binding-protein-dependent transport systems inner membrane component</fullName>
    </submittedName>
</protein>
<accession>A0A1J0AHC8</accession>
<dbReference type="Pfam" id="PF00528">
    <property type="entry name" value="BPD_transp_1"/>
    <property type="match status" value="1"/>
</dbReference>
<keyword evidence="5 8" id="KW-0812">Transmembrane</keyword>
<feature type="transmembrane region" description="Helical" evidence="8">
    <location>
        <begin position="147"/>
        <end position="170"/>
    </location>
</feature>
<keyword evidence="3 8" id="KW-0813">Transport</keyword>
<evidence type="ECO:0000256" key="1">
    <source>
        <dbReference type="ARBA" id="ARBA00004651"/>
    </source>
</evidence>
<dbReference type="PROSITE" id="PS50928">
    <property type="entry name" value="ABC_TM1"/>
    <property type="match status" value="1"/>
</dbReference>
<feature type="transmembrane region" description="Helical" evidence="8">
    <location>
        <begin position="207"/>
        <end position="230"/>
    </location>
</feature>
<feature type="domain" description="ABC transmembrane type-1" evidence="9">
    <location>
        <begin position="65"/>
        <end position="271"/>
    </location>
</feature>
<evidence type="ECO:0000256" key="3">
    <source>
        <dbReference type="ARBA" id="ARBA00022448"/>
    </source>
</evidence>
<dbReference type="SUPFAM" id="SSF161098">
    <property type="entry name" value="MetI-like"/>
    <property type="match status" value="1"/>
</dbReference>
<evidence type="ECO:0000256" key="8">
    <source>
        <dbReference type="RuleBase" id="RU363032"/>
    </source>
</evidence>
<evidence type="ECO:0000256" key="2">
    <source>
        <dbReference type="ARBA" id="ARBA00007069"/>
    </source>
</evidence>
<feature type="transmembrane region" description="Helical" evidence="8">
    <location>
        <begin position="250"/>
        <end position="272"/>
    </location>
</feature>
<name>A0A1J0AHC8_9CYAN</name>
<evidence type="ECO:0000256" key="7">
    <source>
        <dbReference type="ARBA" id="ARBA00023136"/>
    </source>
</evidence>
<proteinExistence type="inferred from homology"/>
<keyword evidence="4" id="KW-1003">Cell membrane</keyword>
<evidence type="ECO:0000313" key="11">
    <source>
        <dbReference type="Proteomes" id="UP000180235"/>
    </source>
</evidence>
<feature type="transmembrane region" description="Helical" evidence="8">
    <location>
        <begin position="12"/>
        <end position="36"/>
    </location>
</feature>
<evidence type="ECO:0000259" key="9">
    <source>
        <dbReference type="PROSITE" id="PS50928"/>
    </source>
</evidence>
<dbReference type="GO" id="GO:0055085">
    <property type="term" value="P:transmembrane transport"/>
    <property type="evidence" value="ECO:0007669"/>
    <property type="project" value="InterPro"/>
</dbReference>
<feature type="transmembrane region" description="Helical" evidence="8">
    <location>
        <begin position="97"/>
        <end position="115"/>
    </location>
</feature>
<reference evidence="10 11" key="1">
    <citation type="submission" date="2016-10" db="EMBL/GenBank/DDBJ databases">
        <title>Description of Gloeomargarita lithophora gen. nov., sp. nov., a thylakoid-bearing basal-branching cyanobacterium with intracellular carbonates, and proposal for Gloeomargaritales ord. nov.</title>
        <authorList>
            <person name="Moreira D."/>
            <person name="Tavera R."/>
            <person name="Benzerara K."/>
            <person name="Skouri-Panet F."/>
            <person name="Couradeau E."/>
            <person name="Gerard E."/>
            <person name="Loussert C."/>
            <person name="Novelo E."/>
            <person name="Zivanovic Y."/>
            <person name="Lopez-Garcia P."/>
        </authorList>
    </citation>
    <scope>NUCLEOTIDE SEQUENCE [LARGE SCALE GENOMIC DNA]</scope>
    <source>
        <strain evidence="10 11">D10</strain>
    </source>
</reference>
<evidence type="ECO:0000313" key="10">
    <source>
        <dbReference type="EMBL" id="APB35304.1"/>
    </source>
</evidence>
<dbReference type="InterPro" id="IPR035906">
    <property type="entry name" value="MetI-like_sf"/>
</dbReference>
<dbReference type="Gene3D" id="1.10.3720.10">
    <property type="entry name" value="MetI-like"/>
    <property type="match status" value="1"/>
</dbReference>
<dbReference type="GO" id="GO:0005886">
    <property type="term" value="C:plasma membrane"/>
    <property type="evidence" value="ECO:0007669"/>
    <property type="project" value="UniProtKB-SubCell"/>
</dbReference>
<gene>
    <name evidence="10" type="primary">potB</name>
    <name evidence="10" type="ORF">GlitD10_2959</name>
</gene>
<organism evidence="10 11">
    <name type="scientific">Gloeomargarita lithophora Alchichica-D10</name>
    <dbReference type="NCBI Taxonomy" id="1188229"/>
    <lineage>
        <taxon>Bacteria</taxon>
        <taxon>Bacillati</taxon>
        <taxon>Cyanobacteriota</taxon>
        <taxon>Cyanophyceae</taxon>
        <taxon>Gloeomargaritales</taxon>
        <taxon>Gloeomargaritaceae</taxon>
        <taxon>Gloeomargarita</taxon>
    </lineage>
</organism>
<dbReference type="InterPro" id="IPR000515">
    <property type="entry name" value="MetI-like"/>
</dbReference>
<evidence type="ECO:0000256" key="6">
    <source>
        <dbReference type="ARBA" id="ARBA00022989"/>
    </source>
</evidence>
<comment type="similarity">
    <text evidence="2">Belongs to the binding-protein-dependent transport system permease family. CysTW subfamily.</text>
</comment>
<dbReference type="EMBL" id="CP017675">
    <property type="protein sequence ID" value="APB35304.1"/>
    <property type="molecule type" value="Genomic_DNA"/>
</dbReference>
<dbReference type="CDD" id="cd06261">
    <property type="entry name" value="TM_PBP2"/>
    <property type="match status" value="1"/>
</dbReference>
<keyword evidence="11" id="KW-1185">Reference proteome</keyword>
<keyword evidence="7 8" id="KW-0472">Membrane</keyword>
<evidence type="ECO:0000256" key="5">
    <source>
        <dbReference type="ARBA" id="ARBA00022692"/>
    </source>
</evidence>
<evidence type="ECO:0000256" key="4">
    <source>
        <dbReference type="ARBA" id="ARBA00022475"/>
    </source>
</evidence>
<dbReference type="AlphaFoldDB" id="A0A1J0AHC8"/>
<dbReference type="RefSeq" id="WP_071455617.1">
    <property type="nucleotide sequence ID" value="NZ_CP017675.1"/>
</dbReference>
<keyword evidence="6 8" id="KW-1133">Transmembrane helix</keyword>
<dbReference type="PANTHER" id="PTHR42929:SF1">
    <property type="entry name" value="INNER MEMBRANE ABC TRANSPORTER PERMEASE PROTEIN YDCU-RELATED"/>
    <property type="match status" value="1"/>
</dbReference>
<dbReference type="STRING" id="1188229.GlitD10_2959"/>
<feature type="transmembrane region" description="Helical" evidence="8">
    <location>
        <begin position="64"/>
        <end position="91"/>
    </location>
</feature>
<dbReference type="OrthoDB" id="9807047at2"/>
<sequence>MNTSWWAWRGLLILPVLWLGVFFVLPLGLLVVYSFLTHQGYGNVLWQWTGENYLRLLNPTYGEILLRSVGLALGTTLVCLVLGYPLALWLVSQPRPWRTVLLLLVIIPFWTNFLVRTYAWMVLLGHRGVINALLMGLGIISEPLNLLFTPFAVWIGLVYGFLPFMILPLYSTLEKFDFNLVLAAQDLGANFWQVCYRVLIPLSLRGMGVGCLLVFIPAVGAFVTPDILGGAKSLMVGNLVQNQFLKTLDWPLGAALSVVLMGLILLPIWLYLRLGEAGNRMNFSG</sequence>
<dbReference type="KEGG" id="glt:GlitD10_2959"/>
<comment type="subcellular location">
    <subcellularLocation>
        <location evidence="1 8">Cell membrane</location>
        <topology evidence="1 8">Multi-pass membrane protein</topology>
    </subcellularLocation>
</comment>